<dbReference type="EMBL" id="BMKU01000009">
    <property type="protein sequence ID" value="GGH03869.1"/>
    <property type="molecule type" value="Genomic_DNA"/>
</dbReference>
<dbReference type="SUPFAM" id="SSF51445">
    <property type="entry name" value="(Trans)glycosidases"/>
    <property type="match status" value="1"/>
</dbReference>
<dbReference type="PANTHER" id="PTHR42721">
    <property type="entry name" value="SUGAR HYDROLASE-RELATED"/>
    <property type="match status" value="1"/>
</dbReference>
<gene>
    <name evidence="5" type="ORF">GCM10011577_29850</name>
</gene>
<reference evidence="6" key="1">
    <citation type="journal article" date="2019" name="Int. J. Syst. Evol. Microbiol.">
        <title>The Global Catalogue of Microorganisms (GCM) 10K type strain sequencing project: providing services to taxonomists for standard genome sequencing and annotation.</title>
        <authorList>
            <consortium name="The Broad Institute Genomics Platform"/>
            <consortium name="The Broad Institute Genome Sequencing Center for Infectious Disease"/>
            <person name="Wu L."/>
            <person name="Ma J."/>
        </authorList>
    </citation>
    <scope>NUCLEOTIDE SEQUENCE [LARGE SCALE GENOMIC DNA]</scope>
    <source>
        <strain evidence="6">CGMCC 1.1927</strain>
    </source>
</reference>
<dbReference type="GO" id="GO:0016787">
    <property type="term" value="F:hydrolase activity"/>
    <property type="evidence" value="ECO:0007669"/>
    <property type="project" value="UniProtKB-KW"/>
</dbReference>
<keyword evidence="2" id="KW-0732">Signal</keyword>
<dbReference type="Proteomes" id="UP000596938">
    <property type="component" value="Unassembled WGS sequence"/>
</dbReference>
<dbReference type="InterPro" id="IPR026891">
    <property type="entry name" value="Fn3-like"/>
</dbReference>
<proteinExistence type="inferred from homology"/>
<keyword evidence="3 5" id="KW-0378">Hydrolase</keyword>
<protein>
    <submittedName>
        <fullName evidence="5">Sugar hydrolase</fullName>
    </submittedName>
</protein>
<dbReference type="PANTHER" id="PTHR42721:SF3">
    <property type="entry name" value="BETA-D-XYLOSIDASE 5-RELATED"/>
    <property type="match status" value="1"/>
</dbReference>
<dbReference type="InterPro" id="IPR017853">
    <property type="entry name" value="GH"/>
</dbReference>
<dbReference type="RefSeq" id="WP_229666479.1">
    <property type="nucleotide sequence ID" value="NZ_BAAAWV010000001.1"/>
</dbReference>
<evidence type="ECO:0000313" key="5">
    <source>
        <dbReference type="EMBL" id="GGH03869.1"/>
    </source>
</evidence>
<dbReference type="SMART" id="SM01217">
    <property type="entry name" value="Fn3_like"/>
    <property type="match status" value="1"/>
</dbReference>
<organism evidence="5 6">
    <name type="scientific">Pseudarthrobacter polychromogenes</name>
    <dbReference type="NCBI Taxonomy" id="1676"/>
    <lineage>
        <taxon>Bacteria</taxon>
        <taxon>Bacillati</taxon>
        <taxon>Actinomycetota</taxon>
        <taxon>Actinomycetes</taxon>
        <taxon>Micrococcales</taxon>
        <taxon>Micrococcaceae</taxon>
        <taxon>Pseudarthrobacter</taxon>
    </lineage>
</organism>
<evidence type="ECO:0000313" key="6">
    <source>
        <dbReference type="Proteomes" id="UP000596938"/>
    </source>
</evidence>
<dbReference type="Gene3D" id="3.20.20.300">
    <property type="entry name" value="Glycoside hydrolase, family 3, N-terminal domain"/>
    <property type="match status" value="1"/>
</dbReference>
<dbReference type="InterPro" id="IPR036962">
    <property type="entry name" value="Glyco_hydro_3_N_sf"/>
</dbReference>
<dbReference type="InterPro" id="IPR002772">
    <property type="entry name" value="Glyco_hydro_3_C"/>
</dbReference>
<evidence type="ECO:0000256" key="1">
    <source>
        <dbReference type="ARBA" id="ARBA00005336"/>
    </source>
</evidence>
<dbReference type="InterPro" id="IPR008999">
    <property type="entry name" value="Actin-crosslinking"/>
</dbReference>
<name>A0ABQ1XVC9_9MICC</name>
<dbReference type="CDD" id="cd23343">
    <property type="entry name" value="beta-trefoil_FSCN_BglX-like"/>
    <property type="match status" value="1"/>
</dbReference>
<dbReference type="Pfam" id="PF01915">
    <property type="entry name" value="Glyco_hydro_3_C"/>
    <property type="match status" value="1"/>
</dbReference>
<dbReference type="PRINTS" id="PR00133">
    <property type="entry name" value="GLHYDRLASE3"/>
</dbReference>
<dbReference type="Pfam" id="PF14310">
    <property type="entry name" value="Fn3-like"/>
    <property type="match status" value="1"/>
</dbReference>
<dbReference type="SUPFAM" id="SSF50405">
    <property type="entry name" value="Actin-crosslinking proteins"/>
    <property type="match status" value="1"/>
</dbReference>
<dbReference type="Pfam" id="PF00933">
    <property type="entry name" value="Glyco_hydro_3"/>
    <property type="match status" value="1"/>
</dbReference>
<sequence length="969" mass="102373">MRLEPAILPSPAADAGTGHAADLAHQILRTLSLEQKVAMLHQHAPAVPELGLAPFHTGAEAAHGVAWLGPATVFPQPVGMAATWDVGLIERLGEATGLELRGKKAEDPSVGLNAWAPVVNPLRHPLWGRNEEGFSEDPHLTAQLAGAYCRGLKGRDPRTWLTVPTLKHFLGYNNELDRNVTSSTLSPRVLHEYELPAYRSPIEDGAAGAVMLSYNLVNGRPAHVSDLVQSELRQWRNGESVTIVTDAGAPGSLFRAEKYFDDGPAAYAAALHAGVDSFTDDGDNPAPSIAYVNEALEKGLISEADIDRAVLRLLTLRARTGEFTPENDPYATIGTDAIGAAAHVRLAREAAAKSVVVLRNDPGTGDASDAGTGLLPLGSDPGTIAVIGTLGSRVLSDWYSGTLQDEVSIADGITRRYGGSTGAGVVAEEGADVVALRSVRTGGYLGGDGTAVLTAWAAAPGEAERFIVKDWGKGELTLQSQLTGKFVTDTGDGYLRATADRVGGWVVQETFRLDRATDGTAALQHVGTGKWLRVEAGTASAALVPGAGTADRFVLRTLKSGHEAARQAASTARTAVVVVGNDPHLGGRETLDRTTLDLPLADQELVRVVREANPRTVLVIASSYPYALGALADTPAIVWTSHGGQELGNGVADILSGDTEPSGRLPQTWFRRDGDLADILDYDIITSRSTYLYSRAEPLFALGHGLTYGEVHYESVALRELPGEGPQGADQAELAVELRNTGARPASELVQVYASAPDHRFEFPRRLLVGHQRVEVPAGGAATARIRVPLHRLATYSVVEERMLVEPGTYQFLVGASAEDLPLAVPLTVSGKAGPGRRSGRWFRAANFDSCHNLALVPETPLAGTAIAPADTTRPGWALYRGWEPAPADGNQVLLDVVSSEPAGPAGLVRIQIPGPADTWNTVGSARVAPGCSGELRIQLRSGTAFREGSGAFRLVLEGAATVSRMQLT</sequence>
<keyword evidence="6" id="KW-1185">Reference proteome</keyword>
<evidence type="ECO:0000259" key="4">
    <source>
        <dbReference type="SMART" id="SM01217"/>
    </source>
</evidence>
<evidence type="ECO:0000256" key="2">
    <source>
        <dbReference type="ARBA" id="ARBA00022729"/>
    </source>
</evidence>
<dbReference type="SUPFAM" id="SSF52279">
    <property type="entry name" value="Beta-D-glucan exohydrolase, C-terminal domain"/>
    <property type="match status" value="1"/>
</dbReference>
<dbReference type="InterPro" id="IPR044993">
    <property type="entry name" value="BXL"/>
</dbReference>
<dbReference type="InterPro" id="IPR013783">
    <property type="entry name" value="Ig-like_fold"/>
</dbReference>
<dbReference type="Gene3D" id="2.60.40.10">
    <property type="entry name" value="Immunoglobulins"/>
    <property type="match status" value="1"/>
</dbReference>
<evidence type="ECO:0000256" key="3">
    <source>
        <dbReference type="ARBA" id="ARBA00022801"/>
    </source>
</evidence>
<dbReference type="Gene3D" id="3.40.50.1700">
    <property type="entry name" value="Glycoside hydrolase family 3 C-terminal domain"/>
    <property type="match status" value="1"/>
</dbReference>
<feature type="domain" description="Fibronectin type III-like" evidence="4">
    <location>
        <begin position="748"/>
        <end position="818"/>
    </location>
</feature>
<dbReference type="Gene3D" id="2.60.120.380">
    <property type="match status" value="1"/>
</dbReference>
<dbReference type="InterPro" id="IPR001764">
    <property type="entry name" value="Glyco_hydro_3_N"/>
</dbReference>
<accession>A0ABQ1XVC9</accession>
<comment type="caution">
    <text evidence="5">The sequence shown here is derived from an EMBL/GenBank/DDBJ whole genome shotgun (WGS) entry which is preliminary data.</text>
</comment>
<comment type="similarity">
    <text evidence="1">Belongs to the glycosyl hydrolase 3 family.</text>
</comment>
<dbReference type="InterPro" id="IPR036881">
    <property type="entry name" value="Glyco_hydro_3_C_sf"/>
</dbReference>